<comment type="caution">
    <text evidence="6">The sequence shown here is derived from an EMBL/GenBank/DDBJ whole genome shotgun (WGS) entry which is preliminary data.</text>
</comment>
<evidence type="ECO:0000313" key="7">
    <source>
        <dbReference type="Proteomes" id="UP001194580"/>
    </source>
</evidence>
<dbReference type="AlphaFoldDB" id="A0AAD4DCX1"/>
<reference evidence="6" key="1">
    <citation type="journal article" date="2020" name="Fungal Divers.">
        <title>Resolving the Mortierellaceae phylogeny through synthesis of multi-gene phylogenetics and phylogenomics.</title>
        <authorList>
            <person name="Vandepol N."/>
            <person name="Liber J."/>
            <person name="Desiro A."/>
            <person name="Na H."/>
            <person name="Kennedy M."/>
            <person name="Barry K."/>
            <person name="Grigoriev I.V."/>
            <person name="Miller A.N."/>
            <person name="O'Donnell K."/>
            <person name="Stajich J.E."/>
            <person name="Bonito G."/>
        </authorList>
    </citation>
    <scope>NUCLEOTIDE SEQUENCE</scope>
    <source>
        <strain evidence="6">NRRL 28262</strain>
    </source>
</reference>
<name>A0AAD4DCX1_9FUNG</name>
<dbReference type="PANTHER" id="PTHR24223">
    <property type="entry name" value="ATP-BINDING CASSETTE SUB-FAMILY C"/>
    <property type="match status" value="1"/>
</dbReference>
<feature type="transmembrane region" description="Helical" evidence="5">
    <location>
        <begin position="136"/>
        <end position="153"/>
    </location>
</feature>
<gene>
    <name evidence="6" type="ORF">BGZ95_009401</name>
</gene>
<accession>A0AAD4DCX1</accession>
<evidence type="ECO:0000313" key="6">
    <source>
        <dbReference type="EMBL" id="KAG0274867.1"/>
    </source>
</evidence>
<keyword evidence="7" id="KW-1185">Reference proteome</keyword>
<dbReference type="Proteomes" id="UP001194580">
    <property type="component" value="Unassembled WGS sequence"/>
</dbReference>
<dbReference type="EMBL" id="JAAAIL010000553">
    <property type="protein sequence ID" value="KAG0274867.1"/>
    <property type="molecule type" value="Genomic_DNA"/>
</dbReference>
<dbReference type="InterPro" id="IPR050173">
    <property type="entry name" value="ABC_transporter_C-like"/>
</dbReference>
<protein>
    <submittedName>
        <fullName evidence="6">Uncharacterized protein</fullName>
    </submittedName>
</protein>
<keyword evidence="5" id="KW-0472">Membrane</keyword>
<sequence length="284" mass="31639">MLQETSTAGLTALTICYVVDNILLLLISLSFKPTTLSPAFTLVSIVGATKIGGERYPCPEQYASWIERAFFTWGDPLIQLGFSRPFTHADVWDFCLTDYTAVVTRQFHATLTSTHRKHTFLIQLVINFRHRLGNQLVWAIAWCCLSFVGPLGLERTLHFIKNKDTIPVGMLVSTVAYSQMLWSGCRTAMHIRGLVLGEMYSKVLRRKDKAGQALKGQADGEASDDNGGGDGEKKEEETFTNGAVNNKISIDTNELAQTSNYSHDIVILVLQIILTTIFLYRILG</sequence>
<organism evidence="6 7">
    <name type="scientific">Linnemannia exigua</name>
    <dbReference type="NCBI Taxonomy" id="604196"/>
    <lineage>
        <taxon>Eukaryota</taxon>
        <taxon>Fungi</taxon>
        <taxon>Fungi incertae sedis</taxon>
        <taxon>Mucoromycota</taxon>
        <taxon>Mortierellomycotina</taxon>
        <taxon>Mortierellomycetes</taxon>
        <taxon>Mortierellales</taxon>
        <taxon>Mortierellaceae</taxon>
        <taxon>Linnemannia</taxon>
    </lineage>
</organism>
<proteinExistence type="predicted"/>
<feature type="region of interest" description="Disordered" evidence="4">
    <location>
        <begin position="211"/>
        <end position="238"/>
    </location>
</feature>
<dbReference type="GO" id="GO:0005524">
    <property type="term" value="F:ATP binding"/>
    <property type="evidence" value="ECO:0007669"/>
    <property type="project" value="UniProtKB-KW"/>
</dbReference>
<dbReference type="GO" id="GO:0016020">
    <property type="term" value="C:membrane"/>
    <property type="evidence" value="ECO:0007669"/>
    <property type="project" value="TreeGrafter"/>
</dbReference>
<feature type="transmembrane region" description="Helical" evidence="5">
    <location>
        <begin position="265"/>
        <end position="283"/>
    </location>
</feature>
<keyword evidence="5" id="KW-1133">Transmembrane helix</keyword>
<evidence type="ECO:0000256" key="3">
    <source>
        <dbReference type="ARBA" id="ARBA00022840"/>
    </source>
</evidence>
<keyword evidence="2" id="KW-0547">Nucleotide-binding</keyword>
<dbReference type="PANTHER" id="PTHR24223:SF353">
    <property type="entry name" value="ABC TRANSPORTER ATP-BINDING PROTEIN_PERMEASE VMR1-RELATED"/>
    <property type="match status" value="1"/>
</dbReference>
<dbReference type="GO" id="GO:0042626">
    <property type="term" value="F:ATPase-coupled transmembrane transporter activity"/>
    <property type="evidence" value="ECO:0007669"/>
    <property type="project" value="TreeGrafter"/>
</dbReference>
<evidence type="ECO:0000256" key="1">
    <source>
        <dbReference type="ARBA" id="ARBA00022737"/>
    </source>
</evidence>
<keyword evidence="5" id="KW-0812">Transmembrane</keyword>
<evidence type="ECO:0000256" key="2">
    <source>
        <dbReference type="ARBA" id="ARBA00022741"/>
    </source>
</evidence>
<feature type="transmembrane region" description="Helical" evidence="5">
    <location>
        <begin position="6"/>
        <end position="27"/>
    </location>
</feature>
<keyword evidence="3" id="KW-0067">ATP-binding</keyword>
<evidence type="ECO:0000256" key="4">
    <source>
        <dbReference type="SAM" id="MobiDB-lite"/>
    </source>
</evidence>
<keyword evidence="1" id="KW-0677">Repeat</keyword>
<evidence type="ECO:0000256" key="5">
    <source>
        <dbReference type="SAM" id="Phobius"/>
    </source>
</evidence>